<accession>A0A4Z1KTJ7</accession>
<sequence length="115" mass="13270">MTSSPKNSIRPTFVKLIVLAENFATGIEDTSRQIKSQFFHPDDDVHNICIGSVLEGEKVRERCEYSVLKRFMAFIFMGCSRREQSESMEKEWRVPVPKMDLSSADLKRRLGERGL</sequence>
<dbReference type="Proteomes" id="UP000297280">
    <property type="component" value="Unassembled WGS sequence"/>
</dbReference>
<comment type="caution">
    <text evidence="1">The sequence shown here is derived from an EMBL/GenBank/DDBJ whole genome shotgun (WGS) entry which is preliminary data.</text>
</comment>
<keyword evidence="2" id="KW-1185">Reference proteome</keyword>
<evidence type="ECO:0000313" key="1">
    <source>
        <dbReference type="EMBL" id="TGO87679.1"/>
    </source>
</evidence>
<evidence type="ECO:0000313" key="2">
    <source>
        <dbReference type="Proteomes" id="UP000297280"/>
    </source>
</evidence>
<dbReference type="AlphaFoldDB" id="A0A4Z1KTJ7"/>
<reference evidence="1 2" key="1">
    <citation type="submission" date="2017-12" db="EMBL/GenBank/DDBJ databases">
        <title>Comparative genomics of Botrytis spp.</title>
        <authorList>
            <person name="Valero-Jimenez C.A."/>
            <person name="Tapia P."/>
            <person name="Veloso J."/>
            <person name="Silva-Moreno E."/>
            <person name="Staats M."/>
            <person name="Valdes J.H."/>
            <person name="Van Kan J.A.L."/>
        </authorList>
    </citation>
    <scope>NUCLEOTIDE SEQUENCE [LARGE SCALE GENOMIC DNA]</scope>
    <source>
        <strain evidence="1 2">MUCL3349</strain>
    </source>
</reference>
<proteinExistence type="predicted"/>
<gene>
    <name evidence="1" type="ORF">BPOR_0210g00080</name>
</gene>
<dbReference type="EMBL" id="PQXO01000210">
    <property type="protein sequence ID" value="TGO87679.1"/>
    <property type="molecule type" value="Genomic_DNA"/>
</dbReference>
<organism evidence="1 2">
    <name type="scientific">Botrytis porri</name>
    <dbReference type="NCBI Taxonomy" id="87229"/>
    <lineage>
        <taxon>Eukaryota</taxon>
        <taxon>Fungi</taxon>
        <taxon>Dikarya</taxon>
        <taxon>Ascomycota</taxon>
        <taxon>Pezizomycotina</taxon>
        <taxon>Leotiomycetes</taxon>
        <taxon>Helotiales</taxon>
        <taxon>Sclerotiniaceae</taxon>
        <taxon>Botrytis</taxon>
    </lineage>
</organism>
<protein>
    <submittedName>
        <fullName evidence="1">Uncharacterized protein</fullName>
    </submittedName>
</protein>
<name>A0A4Z1KTJ7_9HELO</name>